<dbReference type="Proteomes" id="UP000008744">
    <property type="component" value="Unassembled WGS sequence"/>
</dbReference>
<evidence type="ECO:0000313" key="2">
    <source>
        <dbReference type="EMBL" id="EDW29551.1"/>
    </source>
</evidence>
<keyword evidence="3" id="KW-1185">Reference proteome</keyword>
<dbReference type="AlphaFoldDB" id="B4GZX4"/>
<gene>
    <name evidence="2" type="primary">Dper\GL22872</name>
    <name evidence="2" type="ORF">Dper_GL22872</name>
</gene>
<dbReference type="EMBL" id="CH479199">
    <property type="protein sequence ID" value="EDW29551.1"/>
    <property type="molecule type" value="Genomic_DNA"/>
</dbReference>
<feature type="region of interest" description="Disordered" evidence="1">
    <location>
        <begin position="36"/>
        <end position="58"/>
    </location>
</feature>
<protein>
    <submittedName>
        <fullName evidence="2">GL22872</fullName>
    </submittedName>
</protein>
<proteinExistence type="predicted"/>
<organism evidence="3">
    <name type="scientific">Drosophila persimilis</name>
    <name type="common">Fruit fly</name>
    <dbReference type="NCBI Taxonomy" id="7234"/>
    <lineage>
        <taxon>Eukaryota</taxon>
        <taxon>Metazoa</taxon>
        <taxon>Ecdysozoa</taxon>
        <taxon>Arthropoda</taxon>
        <taxon>Hexapoda</taxon>
        <taxon>Insecta</taxon>
        <taxon>Pterygota</taxon>
        <taxon>Neoptera</taxon>
        <taxon>Endopterygota</taxon>
        <taxon>Diptera</taxon>
        <taxon>Brachycera</taxon>
        <taxon>Muscomorpha</taxon>
        <taxon>Ephydroidea</taxon>
        <taxon>Drosophilidae</taxon>
        <taxon>Drosophila</taxon>
        <taxon>Sophophora</taxon>
    </lineage>
</organism>
<dbReference type="OMA" id="RRTKWTE"/>
<evidence type="ECO:0000313" key="3">
    <source>
        <dbReference type="Proteomes" id="UP000008744"/>
    </source>
</evidence>
<dbReference type="HOGENOM" id="CLU_2690459_0_0_1"/>
<name>B4GZX4_DROPE</name>
<sequence length="76" mass="8508">MGMGMGMGLGMGLGMEMKHGNCCRKRKLKLKALKNRRRTKWTEKRSEGGSASGVFGKGRLEMEEPLELEVEDEQCC</sequence>
<evidence type="ECO:0000256" key="1">
    <source>
        <dbReference type="SAM" id="MobiDB-lite"/>
    </source>
</evidence>
<reference evidence="2 3" key="1">
    <citation type="journal article" date="2007" name="Nature">
        <title>Evolution of genes and genomes on the Drosophila phylogeny.</title>
        <authorList>
            <consortium name="Drosophila 12 Genomes Consortium"/>
            <person name="Clark A.G."/>
            <person name="Eisen M.B."/>
            <person name="Smith D.R."/>
            <person name="Bergman C.M."/>
            <person name="Oliver B."/>
            <person name="Markow T.A."/>
            <person name="Kaufman T.C."/>
            <person name="Kellis M."/>
            <person name="Gelbart W."/>
            <person name="Iyer V.N."/>
            <person name="Pollard D.A."/>
            <person name="Sackton T.B."/>
            <person name="Larracuente A.M."/>
            <person name="Singh N.D."/>
            <person name="Abad J.P."/>
            <person name="Abt D.N."/>
            <person name="Adryan B."/>
            <person name="Aguade M."/>
            <person name="Akashi H."/>
            <person name="Anderson W.W."/>
            <person name="Aquadro C.F."/>
            <person name="Ardell D.H."/>
            <person name="Arguello R."/>
            <person name="Artieri C.G."/>
            <person name="Barbash D.A."/>
            <person name="Barker D."/>
            <person name="Barsanti P."/>
            <person name="Batterham P."/>
            <person name="Batzoglou S."/>
            <person name="Begun D."/>
            <person name="Bhutkar A."/>
            <person name="Blanco E."/>
            <person name="Bosak S.A."/>
            <person name="Bradley R.K."/>
            <person name="Brand A.D."/>
            <person name="Brent M.R."/>
            <person name="Brooks A.N."/>
            <person name="Brown R.H."/>
            <person name="Butlin R.K."/>
            <person name="Caggese C."/>
            <person name="Calvi B.R."/>
            <person name="Bernardo de Carvalho A."/>
            <person name="Caspi A."/>
            <person name="Castrezana S."/>
            <person name="Celniker S.E."/>
            <person name="Chang J.L."/>
            <person name="Chapple C."/>
            <person name="Chatterji S."/>
            <person name="Chinwalla A."/>
            <person name="Civetta A."/>
            <person name="Clifton S.W."/>
            <person name="Comeron J.M."/>
            <person name="Costello J.C."/>
            <person name="Coyne J.A."/>
            <person name="Daub J."/>
            <person name="David R.G."/>
            <person name="Delcher A.L."/>
            <person name="Delehaunty K."/>
            <person name="Do C.B."/>
            <person name="Ebling H."/>
            <person name="Edwards K."/>
            <person name="Eickbush T."/>
            <person name="Evans J.D."/>
            <person name="Filipski A."/>
            <person name="Findeiss S."/>
            <person name="Freyhult E."/>
            <person name="Fulton L."/>
            <person name="Fulton R."/>
            <person name="Garcia A.C."/>
            <person name="Gardiner A."/>
            <person name="Garfield D.A."/>
            <person name="Garvin B.E."/>
            <person name="Gibson G."/>
            <person name="Gilbert D."/>
            <person name="Gnerre S."/>
            <person name="Godfrey J."/>
            <person name="Good R."/>
            <person name="Gotea V."/>
            <person name="Gravely B."/>
            <person name="Greenberg A.J."/>
            <person name="Griffiths-Jones S."/>
            <person name="Gross S."/>
            <person name="Guigo R."/>
            <person name="Gustafson E.A."/>
            <person name="Haerty W."/>
            <person name="Hahn M.W."/>
            <person name="Halligan D.L."/>
            <person name="Halpern A.L."/>
            <person name="Halter G.M."/>
            <person name="Han M.V."/>
            <person name="Heger A."/>
            <person name="Hillier L."/>
            <person name="Hinrichs A.S."/>
            <person name="Holmes I."/>
            <person name="Hoskins R.A."/>
            <person name="Hubisz M.J."/>
            <person name="Hultmark D."/>
            <person name="Huntley M.A."/>
            <person name="Jaffe D.B."/>
            <person name="Jagadeeshan S."/>
            <person name="Jeck W.R."/>
            <person name="Johnson J."/>
            <person name="Jones C.D."/>
            <person name="Jordan W.C."/>
            <person name="Karpen G.H."/>
            <person name="Kataoka E."/>
            <person name="Keightley P.D."/>
            <person name="Kheradpour P."/>
            <person name="Kirkness E.F."/>
            <person name="Koerich L.B."/>
            <person name="Kristiansen K."/>
            <person name="Kudrna D."/>
            <person name="Kulathinal R.J."/>
            <person name="Kumar S."/>
            <person name="Kwok R."/>
            <person name="Lander E."/>
            <person name="Langley C.H."/>
            <person name="Lapoint R."/>
            <person name="Lazzaro B.P."/>
            <person name="Lee S.J."/>
            <person name="Levesque L."/>
            <person name="Li R."/>
            <person name="Lin C.F."/>
            <person name="Lin M.F."/>
            <person name="Lindblad-Toh K."/>
            <person name="Llopart A."/>
            <person name="Long M."/>
            <person name="Low L."/>
            <person name="Lozovsky E."/>
            <person name="Lu J."/>
            <person name="Luo M."/>
            <person name="Machado C.A."/>
            <person name="Makalowski W."/>
            <person name="Marzo M."/>
            <person name="Matsuda M."/>
            <person name="Matzkin L."/>
            <person name="McAllister B."/>
            <person name="McBride C.S."/>
            <person name="McKernan B."/>
            <person name="McKernan K."/>
            <person name="Mendez-Lago M."/>
            <person name="Minx P."/>
            <person name="Mollenhauer M.U."/>
            <person name="Montooth K."/>
            <person name="Mount S.M."/>
            <person name="Mu X."/>
            <person name="Myers E."/>
            <person name="Negre B."/>
            <person name="Newfeld S."/>
            <person name="Nielsen R."/>
            <person name="Noor M.A."/>
            <person name="O'Grady P."/>
            <person name="Pachter L."/>
            <person name="Papaceit M."/>
            <person name="Parisi M.J."/>
            <person name="Parisi M."/>
            <person name="Parts L."/>
            <person name="Pedersen J.S."/>
            <person name="Pesole G."/>
            <person name="Phillippy A.M."/>
            <person name="Ponting C.P."/>
            <person name="Pop M."/>
            <person name="Porcelli D."/>
            <person name="Powell J.R."/>
            <person name="Prohaska S."/>
            <person name="Pruitt K."/>
            <person name="Puig M."/>
            <person name="Quesneville H."/>
            <person name="Ram K.R."/>
            <person name="Rand D."/>
            <person name="Rasmussen M.D."/>
            <person name="Reed L.K."/>
            <person name="Reenan R."/>
            <person name="Reily A."/>
            <person name="Remington K.A."/>
            <person name="Rieger T.T."/>
            <person name="Ritchie M.G."/>
            <person name="Robin C."/>
            <person name="Rogers Y.H."/>
            <person name="Rohde C."/>
            <person name="Rozas J."/>
            <person name="Rubenfield M.J."/>
            <person name="Ruiz A."/>
            <person name="Russo S."/>
            <person name="Salzberg S.L."/>
            <person name="Sanchez-Gracia A."/>
            <person name="Saranga D.J."/>
            <person name="Sato H."/>
            <person name="Schaeffer S.W."/>
            <person name="Schatz M.C."/>
            <person name="Schlenke T."/>
            <person name="Schwartz R."/>
            <person name="Segarra C."/>
            <person name="Singh R.S."/>
            <person name="Sirot L."/>
            <person name="Sirota M."/>
            <person name="Sisneros N.B."/>
            <person name="Smith C.D."/>
            <person name="Smith T.F."/>
            <person name="Spieth J."/>
            <person name="Stage D.E."/>
            <person name="Stark A."/>
            <person name="Stephan W."/>
            <person name="Strausberg R.L."/>
            <person name="Strempel S."/>
            <person name="Sturgill D."/>
            <person name="Sutton G."/>
            <person name="Sutton G.G."/>
            <person name="Tao W."/>
            <person name="Teichmann S."/>
            <person name="Tobari Y.N."/>
            <person name="Tomimura Y."/>
            <person name="Tsolas J.M."/>
            <person name="Valente V.L."/>
            <person name="Venter E."/>
            <person name="Venter J.C."/>
            <person name="Vicario S."/>
            <person name="Vieira F.G."/>
            <person name="Vilella A.J."/>
            <person name="Villasante A."/>
            <person name="Walenz B."/>
            <person name="Wang J."/>
            <person name="Wasserman M."/>
            <person name="Watts T."/>
            <person name="Wilson D."/>
            <person name="Wilson R.K."/>
            <person name="Wing R.A."/>
            <person name="Wolfner M.F."/>
            <person name="Wong A."/>
            <person name="Wong G.K."/>
            <person name="Wu C.I."/>
            <person name="Wu G."/>
            <person name="Yamamoto D."/>
            <person name="Yang H.P."/>
            <person name="Yang S.P."/>
            <person name="Yorke J.A."/>
            <person name="Yoshida K."/>
            <person name="Zdobnov E."/>
            <person name="Zhang P."/>
            <person name="Zhang Y."/>
            <person name="Zimin A.V."/>
            <person name="Baldwin J."/>
            <person name="Abdouelleil A."/>
            <person name="Abdulkadir J."/>
            <person name="Abebe A."/>
            <person name="Abera B."/>
            <person name="Abreu J."/>
            <person name="Acer S.C."/>
            <person name="Aftuck L."/>
            <person name="Alexander A."/>
            <person name="An P."/>
            <person name="Anderson E."/>
            <person name="Anderson S."/>
            <person name="Arachi H."/>
            <person name="Azer M."/>
            <person name="Bachantsang P."/>
            <person name="Barry A."/>
            <person name="Bayul T."/>
            <person name="Berlin A."/>
            <person name="Bessette D."/>
            <person name="Bloom T."/>
            <person name="Blye J."/>
            <person name="Boguslavskiy L."/>
            <person name="Bonnet C."/>
            <person name="Boukhgalter B."/>
            <person name="Bourzgui I."/>
            <person name="Brown A."/>
            <person name="Cahill P."/>
            <person name="Channer S."/>
            <person name="Cheshatsang Y."/>
            <person name="Chuda L."/>
            <person name="Citroen M."/>
            <person name="Collymore A."/>
            <person name="Cooke P."/>
            <person name="Costello M."/>
            <person name="D'Aco K."/>
            <person name="Daza R."/>
            <person name="De Haan G."/>
            <person name="DeGray S."/>
            <person name="DeMaso C."/>
            <person name="Dhargay N."/>
            <person name="Dooley K."/>
            <person name="Dooley E."/>
            <person name="Doricent M."/>
            <person name="Dorje P."/>
            <person name="Dorjee K."/>
            <person name="Dupes A."/>
            <person name="Elong R."/>
            <person name="Falk J."/>
            <person name="Farina A."/>
            <person name="Faro S."/>
            <person name="Ferguson D."/>
            <person name="Fisher S."/>
            <person name="Foley C.D."/>
            <person name="Franke A."/>
            <person name="Friedrich D."/>
            <person name="Gadbois L."/>
            <person name="Gearin G."/>
            <person name="Gearin C.R."/>
            <person name="Giannoukos G."/>
            <person name="Goode T."/>
            <person name="Graham J."/>
            <person name="Grandbois E."/>
            <person name="Grewal S."/>
            <person name="Gyaltsen K."/>
            <person name="Hafez N."/>
            <person name="Hagos B."/>
            <person name="Hall J."/>
            <person name="Henson C."/>
            <person name="Hollinger A."/>
            <person name="Honan T."/>
            <person name="Huard M.D."/>
            <person name="Hughes L."/>
            <person name="Hurhula B."/>
            <person name="Husby M.E."/>
            <person name="Kamat A."/>
            <person name="Kanga B."/>
            <person name="Kashin S."/>
            <person name="Khazanovich D."/>
            <person name="Kisner P."/>
            <person name="Lance K."/>
            <person name="Lara M."/>
            <person name="Lee W."/>
            <person name="Lennon N."/>
            <person name="Letendre F."/>
            <person name="LeVine R."/>
            <person name="Lipovsky A."/>
            <person name="Liu X."/>
            <person name="Liu J."/>
            <person name="Liu S."/>
            <person name="Lokyitsang T."/>
            <person name="Lokyitsang Y."/>
            <person name="Lubonja R."/>
            <person name="Lui A."/>
            <person name="MacDonald P."/>
            <person name="Magnisalis V."/>
            <person name="Maru K."/>
            <person name="Matthews C."/>
            <person name="McCusker W."/>
            <person name="McDonough S."/>
            <person name="Mehta T."/>
            <person name="Meldrim J."/>
            <person name="Meneus L."/>
            <person name="Mihai O."/>
            <person name="Mihalev A."/>
            <person name="Mihova T."/>
            <person name="Mittelman R."/>
            <person name="Mlenga V."/>
            <person name="Montmayeur A."/>
            <person name="Mulrain L."/>
            <person name="Navidi A."/>
            <person name="Naylor J."/>
            <person name="Negash T."/>
            <person name="Nguyen T."/>
            <person name="Nguyen N."/>
            <person name="Nicol R."/>
            <person name="Norbu C."/>
            <person name="Norbu N."/>
            <person name="Novod N."/>
            <person name="O'Neill B."/>
            <person name="Osman S."/>
            <person name="Markiewicz E."/>
            <person name="Oyono O.L."/>
            <person name="Patti C."/>
            <person name="Phunkhang P."/>
            <person name="Pierre F."/>
            <person name="Priest M."/>
            <person name="Raghuraman S."/>
            <person name="Rege F."/>
            <person name="Reyes R."/>
            <person name="Rise C."/>
            <person name="Rogov P."/>
            <person name="Ross K."/>
            <person name="Ryan E."/>
            <person name="Settipalli S."/>
            <person name="Shea T."/>
            <person name="Sherpa N."/>
            <person name="Shi L."/>
            <person name="Shih D."/>
            <person name="Sparrow T."/>
            <person name="Spaulding J."/>
            <person name="Stalker J."/>
            <person name="Stange-Thomann N."/>
            <person name="Stavropoulos S."/>
            <person name="Stone C."/>
            <person name="Strader C."/>
            <person name="Tesfaye S."/>
            <person name="Thomson T."/>
            <person name="Thoulutsang Y."/>
            <person name="Thoulutsang D."/>
            <person name="Topham K."/>
            <person name="Topping I."/>
            <person name="Tsamla T."/>
            <person name="Vassiliev H."/>
            <person name="Vo A."/>
            <person name="Wangchuk T."/>
            <person name="Wangdi T."/>
            <person name="Weiand M."/>
            <person name="Wilkinson J."/>
            <person name="Wilson A."/>
            <person name="Yadav S."/>
            <person name="Young G."/>
            <person name="Yu Q."/>
            <person name="Zembek L."/>
            <person name="Zhong D."/>
            <person name="Zimmer A."/>
            <person name="Zwirko Z."/>
            <person name="Jaffe D.B."/>
            <person name="Alvarez P."/>
            <person name="Brockman W."/>
            <person name="Butler J."/>
            <person name="Chin C."/>
            <person name="Gnerre S."/>
            <person name="Grabherr M."/>
            <person name="Kleber M."/>
            <person name="Mauceli E."/>
            <person name="MacCallum I."/>
        </authorList>
    </citation>
    <scope>NUCLEOTIDE SEQUENCE [LARGE SCALE GENOMIC DNA]</scope>
    <source>
        <strain evidence="3">MSH-3 / Tucson 14011-0111.49</strain>
    </source>
</reference>
<accession>B4GZX4</accession>